<name>A0A545T3R1_9GAMM</name>
<dbReference type="RefSeq" id="WP_142928626.1">
    <property type="nucleotide sequence ID" value="NZ_ML660099.1"/>
</dbReference>
<dbReference type="Proteomes" id="UP000319732">
    <property type="component" value="Unassembled WGS sequence"/>
</dbReference>
<evidence type="ECO:0000313" key="1">
    <source>
        <dbReference type="EMBL" id="TQV71850.1"/>
    </source>
</evidence>
<organism evidence="1 2">
    <name type="scientific">Exilibacterium tricleocarpae</name>
    <dbReference type="NCBI Taxonomy" id="2591008"/>
    <lineage>
        <taxon>Bacteria</taxon>
        <taxon>Pseudomonadati</taxon>
        <taxon>Pseudomonadota</taxon>
        <taxon>Gammaproteobacteria</taxon>
        <taxon>Cellvibrionales</taxon>
        <taxon>Cellvibrionaceae</taxon>
        <taxon>Exilibacterium</taxon>
    </lineage>
</organism>
<dbReference type="OrthoDB" id="9948659at2"/>
<sequence>MGAGGYGKFLAVPGPDARFFPDPPAPQASAVFPQEQQLLQRRFCLLSAPWPIDAVHDRPFGFITFFAIGYIYRSNKMEIRLIKVLAVLGVLLGSLQAQAVSYDGTWTQNKSNAGVAWTPMRTHANHFCFLSKVEIEETDTSREWARCRAYRSSGADWILEARLGKSSDADARCSAICYNN</sequence>
<reference evidence="1 2" key="1">
    <citation type="submission" date="2019-06" db="EMBL/GenBank/DDBJ databases">
        <title>Whole genome sequence for Cellvibrionaceae sp. R142.</title>
        <authorList>
            <person name="Wang G."/>
        </authorList>
    </citation>
    <scope>NUCLEOTIDE SEQUENCE [LARGE SCALE GENOMIC DNA]</scope>
    <source>
        <strain evidence="1 2">R142</strain>
    </source>
</reference>
<proteinExistence type="predicted"/>
<dbReference type="EMBL" id="VHSG01000020">
    <property type="protein sequence ID" value="TQV71850.1"/>
    <property type="molecule type" value="Genomic_DNA"/>
</dbReference>
<accession>A0A545T3R1</accession>
<evidence type="ECO:0000313" key="2">
    <source>
        <dbReference type="Proteomes" id="UP000319732"/>
    </source>
</evidence>
<protein>
    <submittedName>
        <fullName evidence="1">Uncharacterized protein</fullName>
    </submittedName>
</protein>
<keyword evidence="2" id="KW-1185">Reference proteome</keyword>
<gene>
    <name evidence="1" type="ORF">FKG94_19605</name>
</gene>
<comment type="caution">
    <text evidence="1">The sequence shown here is derived from an EMBL/GenBank/DDBJ whole genome shotgun (WGS) entry which is preliminary data.</text>
</comment>
<dbReference type="AlphaFoldDB" id="A0A545T3R1"/>